<sequence length="43" mass="5134">MCHHFEPVDDLTDKEREELLEEHDLEDLRTEHSEEELETLGIA</sequence>
<evidence type="ECO:0000313" key="3">
    <source>
        <dbReference type="Proteomes" id="UP001596406"/>
    </source>
</evidence>
<dbReference type="Proteomes" id="UP001596406">
    <property type="component" value="Unassembled WGS sequence"/>
</dbReference>
<reference evidence="2 3" key="1">
    <citation type="journal article" date="2019" name="Int. J. Syst. Evol. Microbiol.">
        <title>The Global Catalogue of Microorganisms (GCM) 10K type strain sequencing project: providing services to taxonomists for standard genome sequencing and annotation.</title>
        <authorList>
            <consortium name="The Broad Institute Genomics Platform"/>
            <consortium name="The Broad Institute Genome Sequencing Center for Infectious Disease"/>
            <person name="Wu L."/>
            <person name="Ma J."/>
        </authorList>
    </citation>
    <scope>NUCLEOTIDE SEQUENCE [LARGE SCALE GENOMIC DNA]</scope>
    <source>
        <strain evidence="2 3">PSRA2</strain>
    </source>
</reference>
<name>A0ABD5UC99_9EURY</name>
<proteinExistence type="predicted"/>
<feature type="compositionally biased region" description="Basic and acidic residues" evidence="1">
    <location>
        <begin position="1"/>
        <end position="17"/>
    </location>
</feature>
<dbReference type="RefSeq" id="WP_304449685.1">
    <property type="nucleotide sequence ID" value="NZ_JARRAH010000002.1"/>
</dbReference>
<comment type="caution">
    <text evidence="2">The sequence shown here is derived from an EMBL/GenBank/DDBJ whole genome shotgun (WGS) entry which is preliminary data.</text>
</comment>
<keyword evidence="3" id="KW-1185">Reference proteome</keyword>
<gene>
    <name evidence="2" type="ORF">ACFQHK_15920</name>
</gene>
<feature type="compositionally biased region" description="Acidic residues" evidence="1">
    <location>
        <begin position="33"/>
        <end position="43"/>
    </location>
</feature>
<evidence type="ECO:0000313" key="2">
    <source>
        <dbReference type="EMBL" id="MFC6837968.1"/>
    </source>
</evidence>
<organism evidence="2 3">
    <name type="scientific">Halomarina ordinaria</name>
    <dbReference type="NCBI Taxonomy" id="3033939"/>
    <lineage>
        <taxon>Archaea</taxon>
        <taxon>Methanobacteriati</taxon>
        <taxon>Methanobacteriota</taxon>
        <taxon>Stenosarchaea group</taxon>
        <taxon>Halobacteria</taxon>
        <taxon>Halobacteriales</taxon>
        <taxon>Natronomonadaceae</taxon>
        <taxon>Halomarina</taxon>
    </lineage>
</organism>
<dbReference type="AlphaFoldDB" id="A0ABD5UC99"/>
<feature type="region of interest" description="Disordered" evidence="1">
    <location>
        <begin position="1"/>
        <end position="43"/>
    </location>
</feature>
<dbReference type="EMBL" id="JBHSXM010000002">
    <property type="protein sequence ID" value="MFC6837968.1"/>
    <property type="molecule type" value="Genomic_DNA"/>
</dbReference>
<accession>A0ABD5UC99</accession>
<protein>
    <submittedName>
        <fullName evidence="2">Uncharacterized protein</fullName>
    </submittedName>
</protein>
<evidence type="ECO:0000256" key="1">
    <source>
        <dbReference type="SAM" id="MobiDB-lite"/>
    </source>
</evidence>